<evidence type="ECO:0000313" key="1">
    <source>
        <dbReference type="EMBL" id="CAA9579133.1"/>
    </source>
</evidence>
<feature type="non-terminal residue" evidence="1">
    <location>
        <position position="1"/>
    </location>
</feature>
<protein>
    <submittedName>
        <fullName evidence="1">Uncharacterized protein</fullName>
    </submittedName>
</protein>
<reference evidence="1" key="1">
    <citation type="submission" date="2020-02" db="EMBL/GenBank/DDBJ databases">
        <authorList>
            <person name="Meier V. D."/>
        </authorList>
    </citation>
    <scope>NUCLEOTIDE SEQUENCE</scope>
    <source>
        <strain evidence="1">AVDCRST_MAG33</strain>
    </source>
</reference>
<proteinExistence type="predicted"/>
<gene>
    <name evidence="1" type="ORF">AVDCRST_MAG33-3406</name>
</gene>
<feature type="non-terminal residue" evidence="1">
    <location>
        <position position="85"/>
    </location>
</feature>
<dbReference type="EMBL" id="CADCWK010000418">
    <property type="protein sequence ID" value="CAA9579133.1"/>
    <property type="molecule type" value="Genomic_DNA"/>
</dbReference>
<name>A0A6J4VII4_9BACT</name>
<organism evidence="1">
    <name type="scientific">uncultured Thermomicrobiales bacterium</name>
    <dbReference type="NCBI Taxonomy" id="1645740"/>
    <lineage>
        <taxon>Bacteria</taxon>
        <taxon>Pseudomonadati</taxon>
        <taxon>Thermomicrobiota</taxon>
        <taxon>Thermomicrobia</taxon>
        <taxon>Thermomicrobiales</taxon>
        <taxon>environmental samples</taxon>
    </lineage>
</organism>
<accession>A0A6J4VII4</accession>
<dbReference type="AlphaFoldDB" id="A0A6J4VII4"/>
<sequence length="85" mass="9546">DLGRLVRVGPDVVGVVDHQRRQPEDPALDLAQRLHAGRHVWSGPVGRVRRVDLRSRCGSHGAPSVWRAPYGWRRDPVWARIDAAV</sequence>